<evidence type="ECO:0000313" key="16">
    <source>
        <dbReference type="EMBL" id="CAH0111107.1"/>
    </source>
</evidence>
<dbReference type="CDD" id="cd03426">
    <property type="entry name" value="NUDIX_CoAse_Nudt7"/>
    <property type="match status" value="1"/>
</dbReference>
<dbReference type="GO" id="GO:0005198">
    <property type="term" value="F:structural molecule activity"/>
    <property type="evidence" value="ECO:0007669"/>
    <property type="project" value="InterPro"/>
</dbReference>
<accession>A0A8J2WN90</accession>
<gene>
    <name evidence="16" type="ORF">DGAL_LOCUS14717</name>
</gene>
<keyword evidence="17" id="KW-1185">Reference proteome</keyword>
<dbReference type="Proteomes" id="UP000789390">
    <property type="component" value="Unassembled WGS sequence"/>
</dbReference>
<comment type="cofactor">
    <cofactor evidence="2">
        <name>Mg(2+)</name>
        <dbReference type="ChEBI" id="CHEBI:18420"/>
    </cofactor>
</comment>
<protein>
    <recommendedName>
        <fullName evidence="15">Nudix hydrolase domain-containing protein</fullName>
    </recommendedName>
</protein>
<comment type="caution">
    <text evidence="16">The sequence shown here is derived from an EMBL/GenBank/DDBJ whole genome shotgun (WGS) entry which is preliminary data.</text>
</comment>
<dbReference type="GO" id="GO:0010945">
    <property type="term" value="F:coenzyme A diphosphatase activity"/>
    <property type="evidence" value="ECO:0007669"/>
    <property type="project" value="InterPro"/>
</dbReference>
<reference evidence="16" key="1">
    <citation type="submission" date="2021-11" db="EMBL/GenBank/DDBJ databases">
        <authorList>
            <person name="Schell T."/>
        </authorList>
    </citation>
    <scope>NUCLEOTIDE SEQUENCE</scope>
    <source>
        <strain evidence="16">M5</strain>
    </source>
</reference>
<dbReference type="EMBL" id="CAKKLH010000310">
    <property type="protein sequence ID" value="CAH0111107.1"/>
    <property type="molecule type" value="Genomic_DNA"/>
</dbReference>
<name>A0A8J2WN90_9CRUS</name>
<keyword evidence="12" id="KW-0968">Cytoplasmic vesicle</keyword>
<dbReference type="AlphaFoldDB" id="A0A8J2WN90"/>
<keyword evidence="9" id="KW-0472">Membrane</keyword>
<keyword evidence="11" id="KW-0464">Manganese</keyword>
<evidence type="ECO:0000256" key="1">
    <source>
        <dbReference type="ARBA" id="ARBA00001936"/>
    </source>
</evidence>
<keyword evidence="10" id="KW-0168">Coated pit</keyword>
<dbReference type="PROSITE" id="PS51462">
    <property type="entry name" value="NUDIX"/>
    <property type="match status" value="1"/>
</dbReference>
<dbReference type="InterPro" id="IPR000996">
    <property type="entry name" value="Clathrin_L-chain"/>
</dbReference>
<dbReference type="SUPFAM" id="SSF55811">
    <property type="entry name" value="Nudix"/>
    <property type="match status" value="1"/>
</dbReference>
<dbReference type="OrthoDB" id="10262892at2759"/>
<dbReference type="GO" id="GO:0046872">
    <property type="term" value="F:metal ion binding"/>
    <property type="evidence" value="ECO:0007669"/>
    <property type="project" value="UniProtKB-KW"/>
</dbReference>
<feature type="domain" description="Nudix hydrolase" evidence="15">
    <location>
        <begin position="88"/>
        <end position="228"/>
    </location>
</feature>
<dbReference type="Pfam" id="PF01086">
    <property type="entry name" value="Clathrin_lg_ch"/>
    <property type="match status" value="1"/>
</dbReference>
<sequence>MLESAHQCPLVTVSGVYVITVLLASRGFQNMNQTTKHQQKCYCSSHLTPELFSEQRKVALQEKVFKLQRARPASTTRGVVDEDKAGLLERAAVLVPLVLIDNEPSILYTARSSNLRSHGGEISFPGGKFDRVDKNAEEAALRETEEELGIQRHSFDIWAQLPSLQGRDGKTAITPVIALLKKPLVLSDLRPNYEEVSSVIVCTVADLCQEKNQAFTQFGSGYTLPIYFGQQTHNNLKPKIWGLTAIITHLTLNALIPEMYKLKLPFVKKILRASNKVFKDCAILSPSETMDAFGDDFTGVSEVADVDPAAEFLAREHDQLAGLEDLIPEVSQPEQVETIQDDFMTENAFEVQASEEPVMNYDVDAFAEVEVDNGLSNQLSGMGLKENGFSAPQMTSSIPREEPEKIRKWREEQKLRLEKKDEEEERKKKEMKEAARKELEDWYKHHKEAIEKTRSANREAAITAEKELIGTPTEMEPGQEWERIAKLCDFNPKASRNNKDVSRMRSIILQLKQNPSVAAVGH</sequence>
<keyword evidence="13" id="KW-0175">Coiled coil</keyword>
<dbReference type="PANTHER" id="PTHR12992:SF11">
    <property type="entry name" value="MITOCHONDRIAL COENZYME A DIPHOSPHATASE NUDT8"/>
    <property type="match status" value="1"/>
</dbReference>
<dbReference type="PROSITE" id="PS00581">
    <property type="entry name" value="CLATHRIN_LIGHT_CHN_2"/>
    <property type="match status" value="1"/>
</dbReference>
<dbReference type="GO" id="GO:0030132">
    <property type="term" value="C:clathrin coat of coated pit"/>
    <property type="evidence" value="ECO:0007669"/>
    <property type="project" value="InterPro"/>
</dbReference>
<evidence type="ECO:0000256" key="5">
    <source>
        <dbReference type="ARBA" id="ARBA00005263"/>
    </source>
</evidence>
<dbReference type="GO" id="GO:0006886">
    <property type="term" value="P:intracellular protein transport"/>
    <property type="evidence" value="ECO:0007669"/>
    <property type="project" value="InterPro"/>
</dbReference>
<keyword evidence="8" id="KW-0460">Magnesium</keyword>
<feature type="region of interest" description="Disordered" evidence="14">
    <location>
        <begin position="384"/>
        <end position="406"/>
    </location>
</feature>
<comment type="similarity">
    <text evidence="5">Belongs to the clathrin light chain family.</text>
</comment>
<evidence type="ECO:0000256" key="14">
    <source>
        <dbReference type="SAM" id="MobiDB-lite"/>
    </source>
</evidence>
<proteinExistence type="inferred from homology"/>
<evidence type="ECO:0000256" key="9">
    <source>
        <dbReference type="ARBA" id="ARBA00023136"/>
    </source>
</evidence>
<keyword evidence="7" id="KW-0378">Hydrolase</keyword>
<dbReference type="InterPro" id="IPR000086">
    <property type="entry name" value="NUDIX_hydrolase_dom"/>
</dbReference>
<evidence type="ECO:0000256" key="6">
    <source>
        <dbReference type="ARBA" id="ARBA00022723"/>
    </source>
</evidence>
<dbReference type="InterPro" id="IPR045121">
    <property type="entry name" value="CoAse"/>
</dbReference>
<evidence type="ECO:0000259" key="15">
    <source>
        <dbReference type="PROSITE" id="PS51462"/>
    </source>
</evidence>
<evidence type="ECO:0000256" key="10">
    <source>
        <dbReference type="ARBA" id="ARBA00023176"/>
    </source>
</evidence>
<dbReference type="InterPro" id="IPR015797">
    <property type="entry name" value="NUDIX_hydrolase-like_dom_sf"/>
</dbReference>
<dbReference type="GO" id="GO:0030130">
    <property type="term" value="C:clathrin coat of trans-Golgi network vesicle"/>
    <property type="evidence" value="ECO:0007669"/>
    <property type="project" value="InterPro"/>
</dbReference>
<dbReference type="PANTHER" id="PTHR12992">
    <property type="entry name" value="NUDIX HYDROLASE"/>
    <property type="match status" value="1"/>
</dbReference>
<evidence type="ECO:0000256" key="11">
    <source>
        <dbReference type="ARBA" id="ARBA00023211"/>
    </source>
</evidence>
<dbReference type="Gene3D" id="3.90.79.10">
    <property type="entry name" value="Nucleoside Triphosphate Pyrophosphohydrolase"/>
    <property type="match status" value="1"/>
</dbReference>
<organism evidence="16 17">
    <name type="scientific">Daphnia galeata</name>
    <dbReference type="NCBI Taxonomy" id="27404"/>
    <lineage>
        <taxon>Eukaryota</taxon>
        <taxon>Metazoa</taxon>
        <taxon>Ecdysozoa</taxon>
        <taxon>Arthropoda</taxon>
        <taxon>Crustacea</taxon>
        <taxon>Branchiopoda</taxon>
        <taxon>Diplostraca</taxon>
        <taxon>Cladocera</taxon>
        <taxon>Anomopoda</taxon>
        <taxon>Daphniidae</taxon>
        <taxon>Daphnia</taxon>
    </lineage>
</organism>
<feature type="coiled-coil region" evidence="13">
    <location>
        <begin position="410"/>
        <end position="452"/>
    </location>
</feature>
<evidence type="ECO:0000256" key="13">
    <source>
        <dbReference type="SAM" id="Coils"/>
    </source>
</evidence>
<evidence type="ECO:0000256" key="2">
    <source>
        <dbReference type="ARBA" id="ARBA00001946"/>
    </source>
</evidence>
<evidence type="ECO:0000256" key="7">
    <source>
        <dbReference type="ARBA" id="ARBA00022801"/>
    </source>
</evidence>
<evidence type="ECO:0000256" key="8">
    <source>
        <dbReference type="ARBA" id="ARBA00022842"/>
    </source>
</evidence>
<dbReference type="GO" id="GO:0016192">
    <property type="term" value="P:vesicle-mediated transport"/>
    <property type="evidence" value="ECO:0007669"/>
    <property type="project" value="InterPro"/>
</dbReference>
<comment type="subcellular location">
    <subcellularLocation>
        <location evidence="3">Cytoplasmic vesicle membrane</location>
        <topology evidence="3">Peripheral membrane protein</topology>
        <orientation evidence="3">Cytoplasmic side</orientation>
    </subcellularLocation>
    <subcellularLocation>
        <location evidence="4">Membrane</location>
        <location evidence="4">Coated pit</location>
        <topology evidence="4">Peripheral membrane protein</topology>
        <orientation evidence="4">Cytoplasmic side</orientation>
    </subcellularLocation>
</comment>
<dbReference type="Pfam" id="PF00293">
    <property type="entry name" value="NUDIX"/>
    <property type="match status" value="1"/>
</dbReference>
<evidence type="ECO:0000256" key="4">
    <source>
        <dbReference type="ARBA" id="ARBA00004277"/>
    </source>
</evidence>
<evidence type="ECO:0000256" key="12">
    <source>
        <dbReference type="ARBA" id="ARBA00023329"/>
    </source>
</evidence>
<evidence type="ECO:0000256" key="3">
    <source>
        <dbReference type="ARBA" id="ARBA00004180"/>
    </source>
</evidence>
<keyword evidence="6" id="KW-0479">Metal-binding</keyword>
<evidence type="ECO:0000313" key="17">
    <source>
        <dbReference type="Proteomes" id="UP000789390"/>
    </source>
</evidence>
<comment type="cofactor">
    <cofactor evidence="1">
        <name>Mn(2+)</name>
        <dbReference type="ChEBI" id="CHEBI:29035"/>
    </cofactor>
</comment>